<dbReference type="Pfam" id="PF01471">
    <property type="entry name" value="PG_binding_1"/>
    <property type="match status" value="1"/>
</dbReference>
<feature type="domain" description="Peptidoglycan binding-like" evidence="3">
    <location>
        <begin position="182"/>
        <end position="234"/>
    </location>
</feature>
<reference evidence="4" key="2">
    <citation type="submission" date="2025-08" db="UniProtKB">
        <authorList>
            <consortium name="Ensembl"/>
        </authorList>
    </citation>
    <scope>IDENTIFICATION</scope>
    <source>
        <strain evidence="4">Thoroughbred</strain>
    </source>
</reference>
<dbReference type="SUPFAM" id="SSF47090">
    <property type="entry name" value="PGBD-like"/>
    <property type="match status" value="1"/>
</dbReference>
<reference evidence="4 5" key="1">
    <citation type="journal article" date="2009" name="Science">
        <title>Genome sequence, comparative analysis, and population genetics of the domestic horse.</title>
        <authorList>
            <consortium name="Broad Institute Genome Sequencing Platform"/>
            <consortium name="Broad Institute Whole Genome Assembly Team"/>
            <person name="Wade C.M."/>
            <person name="Giulotto E."/>
            <person name="Sigurdsson S."/>
            <person name="Zoli M."/>
            <person name="Gnerre S."/>
            <person name="Imsland F."/>
            <person name="Lear T.L."/>
            <person name="Adelson D.L."/>
            <person name="Bailey E."/>
            <person name="Bellone R.R."/>
            <person name="Bloecker H."/>
            <person name="Distl O."/>
            <person name="Edgar R.C."/>
            <person name="Garber M."/>
            <person name="Leeb T."/>
            <person name="Mauceli E."/>
            <person name="MacLeod J.N."/>
            <person name="Penedo M.C.T."/>
            <person name="Raison J.M."/>
            <person name="Sharpe T."/>
            <person name="Vogel J."/>
            <person name="Andersson L."/>
            <person name="Antczak D.F."/>
            <person name="Biagi T."/>
            <person name="Binns M.M."/>
            <person name="Chowdhary B.P."/>
            <person name="Coleman S.J."/>
            <person name="Della Valle G."/>
            <person name="Fryc S."/>
            <person name="Guerin G."/>
            <person name="Hasegawa T."/>
            <person name="Hill E.W."/>
            <person name="Jurka J."/>
            <person name="Kiialainen A."/>
            <person name="Lindgren G."/>
            <person name="Liu J."/>
            <person name="Magnani E."/>
            <person name="Mickelson J.R."/>
            <person name="Murray J."/>
            <person name="Nergadze S.G."/>
            <person name="Onofrio R."/>
            <person name="Pedroni S."/>
            <person name="Piras M.F."/>
            <person name="Raudsepp T."/>
            <person name="Rocchi M."/>
            <person name="Roeed K.H."/>
            <person name="Ryder O.A."/>
            <person name="Searle S."/>
            <person name="Skow L."/>
            <person name="Swinburne J.E."/>
            <person name="Syvaenen A.C."/>
            <person name="Tozaki T."/>
            <person name="Valberg S.J."/>
            <person name="Vaudin M."/>
            <person name="White J.R."/>
            <person name="Zody M.C."/>
            <person name="Lander E.S."/>
            <person name="Lindblad-Toh K."/>
        </authorList>
    </citation>
    <scope>NUCLEOTIDE SEQUENCE [LARGE SCALE GENOMIC DNA]</scope>
    <source>
        <strain evidence="4 5">Thoroughbred</strain>
    </source>
</reference>
<evidence type="ECO:0000256" key="1">
    <source>
        <dbReference type="ARBA" id="ARBA00023049"/>
    </source>
</evidence>
<evidence type="ECO:0000313" key="4">
    <source>
        <dbReference type="Ensembl" id="ENSECAP00000063639.1"/>
    </source>
</evidence>
<dbReference type="InterPro" id="IPR036365">
    <property type="entry name" value="PGBD-like_sf"/>
</dbReference>
<gene>
    <name evidence="4" type="primary">MMP28</name>
</gene>
<dbReference type="PANTHER" id="PTHR10201">
    <property type="entry name" value="MATRIX METALLOPROTEINASE"/>
    <property type="match status" value="1"/>
</dbReference>
<protein>
    <submittedName>
        <fullName evidence="4">Matrix metallopeptidase 28</fullName>
    </submittedName>
</protein>
<dbReference type="InterPro" id="IPR002477">
    <property type="entry name" value="Peptidoglycan-bd-like"/>
</dbReference>
<dbReference type="Proteomes" id="UP000002281">
    <property type="component" value="Chromosome 11"/>
</dbReference>
<feature type="region of interest" description="Disordered" evidence="2">
    <location>
        <begin position="85"/>
        <end position="105"/>
    </location>
</feature>
<keyword evidence="5" id="KW-1185">Reference proteome</keyword>
<sequence>RRWLERELVRRAAGRQRAPGEAVPPAEEAPGPLRVPVAEPGGCGPSVWLPPLLLLFLPLLLVPQAGGSAGRRCLGWTTSGPLPGKCHGGAAQRAEPGHRRAPGTFPLRVGAAQSWRTRRVPGTADRSWASPRAAAPHAPAPRGRGGGEMVARVRLLLRALQLLLWGSLDARLAERGGQERHREAEAFLEKYGYLDEQASRAPTSTQFSSAIREFQWVSQLPVSGVLDPATLRQMMRPRCGVADTDSQVAWTERVSARFAGHRGKMRRKKRFAKQENPIKLT</sequence>
<dbReference type="GeneTree" id="ENSGT00940000159596"/>
<feature type="compositionally biased region" description="Low complexity" evidence="2">
    <location>
        <begin position="124"/>
        <end position="142"/>
    </location>
</feature>
<feature type="region of interest" description="Disordered" evidence="2">
    <location>
        <begin position="120"/>
        <end position="145"/>
    </location>
</feature>
<dbReference type="GO" id="GO:0008237">
    <property type="term" value="F:metallopeptidase activity"/>
    <property type="evidence" value="ECO:0007669"/>
    <property type="project" value="UniProtKB-KW"/>
</dbReference>
<organism evidence="4 5">
    <name type="scientific">Equus caballus</name>
    <name type="common">Horse</name>
    <dbReference type="NCBI Taxonomy" id="9796"/>
    <lineage>
        <taxon>Eukaryota</taxon>
        <taxon>Metazoa</taxon>
        <taxon>Chordata</taxon>
        <taxon>Craniata</taxon>
        <taxon>Vertebrata</taxon>
        <taxon>Euteleostomi</taxon>
        <taxon>Mammalia</taxon>
        <taxon>Eutheria</taxon>
        <taxon>Laurasiatheria</taxon>
        <taxon>Perissodactyla</taxon>
        <taxon>Equidae</taxon>
        <taxon>Equus</taxon>
    </lineage>
</organism>
<keyword evidence="1" id="KW-0482">Metalloprotease</keyword>
<keyword evidence="1" id="KW-0378">Hydrolase</keyword>
<dbReference type="Ensembl" id="ENSECAT00000112900.1">
    <property type="protein sequence ID" value="ENSECAP00000063639.1"/>
    <property type="gene ID" value="ENSECAG00000004234.4"/>
</dbReference>
<evidence type="ECO:0000259" key="3">
    <source>
        <dbReference type="Pfam" id="PF01471"/>
    </source>
</evidence>
<dbReference type="PANTHER" id="PTHR10201:SF298">
    <property type="entry name" value="MATRIX METALLOPROTEINASE-28"/>
    <property type="match status" value="1"/>
</dbReference>
<evidence type="ECO:0000313" key="5">
    <source>
        <dbReference type="Proteomes" id="UP000002281"/>
    </source>
</evidence>
<accession>A0A9L0RPH6</accession>
<reference evidence="4" key="3">
    <citation type="submission" date="2025-09" db="UniProtKB">
        <authorList>
            <consortium name="Ensembl"/>
        </authorList>
    </citation>
    <scope>IDENTIFICATION</scope>
    <source>
        <strain evidence="4">Thoroughbred</strain>
    </source>
</reference>
<dbReference type="InterPro" id="IPR036366">
    <property type="entry name" value="PGBDSf"/>
</dbReference>
<name>A0A9L0RPH6_HORSE</name>
<evidence type="ECO:0000256" key="2">
    <source>
        <dbReference type="SAM" id="MobiDB-lite"/>
    </source>
</evidence>
<dbReference type="Gene3D" id="1.10.101.10">
    <property type="entry name" value="PGBD-like superfamily/PGBD"/>
    <property type="match status" value="1"/>
</dbReference>
<proteinExistence type="predicted"/>
<keyword evidence="1" id="KW-0645">Protease</keyword>
<dbReference type="AlphaFoldDB" id="A0A9L0RPH6"/>